<reference evidence="10 11" key="1">
    <citation type="submission" date="2019-03" db="EMBL/GenBank/DDBJ databases">
        <title>Genomic Encyclopedia of Type Strains, Phase IV (KMG-IV): sequencing the most valuable type-strain genomes for metagenomic binning, comparative biology and taxonomic classification.</title>
        <authorList>
            <person name="Goeker M."/>
        </authorList>
    </citation>
    <scope>NUCLEOTIDE SEQUENCE [LARGE SCALE GENOMIC DNA]</scope>
    <source>
        <strain evidence="10 11">DSM 24179</strain>
    </source>
</reference>
<feature type="coiled-coil region" evidence="7">
    <location>
        <begin position="205"/>
        <end position="235"/>
    </location>
</feature>
<gene>
    <name evidence="10" type="ORF">EV194_11618</name>
</gene>
<keyword evidence="4" id="KW-0808">Transferase</keyword>
<dbReference type="Pfam" id="PF00512">
    <property type="entry name" value="HisKA"/>
    <property type="match status" value="1"/>
</dbReference>
<keyword evidence="8" id="KW-0812">Transmembrane</keyword>
<dbReference type="InterPro" id="IPR003594">
    <property type="entry name" value="HATPase_dom"/>
</dbReference>
<proteinExistence type="predicted"/>
<dbReference type="SMART" id="SM00388">
    <property type="entry name" value="HisKA"/>
    <property type="match status" value="1"/>
</dbReference>
<keyword evidence="5 10" id="KW-0418">Kinase</keyword>
<keyword evidence="3" id="KW-0597">Phosphoprotein</keyword>
<dbReference type="Gene3D" id="1.10.287.130">
    <property type="match status" value="1"/>
</dbReference>
<dbReference type="GO" id="GO:0000155">
    <property type="term" value="F:phosphorelay sensor kinase activity"/>
    <property type="evidence" value="ECO:0007669"/>
    <property type="project" value="InterPro"/>
</dbReference>
<feature type="transmembrane region" description="Helical" evidence="8">
    <location>
        <begin position="135"/>
        <end position="153"/>
    </location>
</feature>
<evidence type="ECO:0000259" key="9">
    <source>
        <dbReference type="PROSITE" id="PS50109"/>
    </source>
</evidence>
<dbReference type="PANTHER" id="PTHR43711">
    <property type="entry name" value="TWO-COMPONENT HISTIDINE KINASE"/>
    <property type="match status" value="1"/>
</dbReference>
<feature type="domain" description="Histidine kinase" evidence="9">
    <location>
        <begin position="242"/>
        <end position="460"/>
    </location>
</feature>
<keyword evidence="8" id="KW-1133">Transmembrane helix</keyword>
<evidence type="ECO:0000256" key="2">
    <source>
        <dbReference type="ARBA" id="ARBA00012438"/>
    </source>
</evidence>
<feature type="transmembrane region" description="Helical" evidence="8">
    <location>
        <begin position="84"/>
        <end position="104"/>
    </location>
</feature>
<dbReference type="InterPro" id="IPR050736">
    <property type="entry name" value="Sensor_HK_Regulatory"/>
</dbReference>
<evidence type="ECO:0000256" key="8">
    <source>
        <dbReference type="SAM" id="Phobius"/>
    </source>
</evidence>
<dbReference type="InterPro" id="IPR003661">
    <property type="entry name" value="HisK_dim/P_dom"/>
</dbReference>
<evidence type="ECO:0000256" key="5">
    <source>
        <dbReference type="ARBA" id="ARBA00022777"/>
    </source>
</evidence>
<dbReference type="InterPro" id="IPR036097">
    <property type="entry name" value="HisK_dim/P_sf"/>
</dbReference>
<keyword evidence="6" id="KW-0902">Two-component regulatory system</keyword>
<dbReference type="InterPro" id="IPR036890">
    <property type="entry name" value="HATPase_C_sf"/>
</dbReference>
<dbReference type="PROSITE" id="PS50109">
    <property type="entry name" value="HIS_KIN"/>
    <property type="match status" value="1"/>
</dbReference>
<dbReference type="RefSeq" id="WP_132435049.1">
    <property type="nucleotide sequence ID" value="NZ_SLWK01000016.1"/>
</dbReference>
<dbReference type="PANTHER" id="PTHR43711:SF1">
    <property type="entry name" value="HISTIDINE KINASE 1"/>
    <property type="match status" value="1"/>
</dbReference>
<comment type="caution">
    <text evidence="10">The sequence shown here is derived from an EMBL/GenBank/DDBJ whole genome shotgun (WGS) entry which is preliminary data.</text>
</comment>
<comment type="catalytic activity">
    <reaction evidence="1">
        <text>ATP + protein L-histidine = ADP + protein N-phospho-L-histidine.</text>
        <dbReference type="EC" id="2.7.13.3"/>
    </reaction>
</comment>
<evidence type="ECO:0000256" key="7">
    <source>
        <dbReference type="SAM" id="Coils"/>
    </source>
</evidence>
<evidence type="ECO:0000313" key="10">
    <source>
        <dbReference type="EMBL" id="TCO05386.1"/>
    </source>
</evidence>
<dbReference type="SMART" id="SM00387">
    <property type="entry name" value="HATPase_c"/>
    <property type="match status" value="1"/>
</dbReference>
<dbReference type="AlphaFoldDB" id="A0A4R2GBR9"/>
<feature type="transmembrane region" description="Helical" evidence="8">
    <location>
        <begin position="25"/>
        <end position="41"/>
    </location>
</feature>
<dbReference type="EC" id="2.7.13.3" evidence="2"/>
<dbReference type="InterPro" id="IPR005467">
    <property type="entry name" value="His_kinase_dom"/>
</dbReference>
<keyword evidence="11" id="KW-1185">Reference proteome</keyword>
<dbReference type="Proteomes" id="UP000295221">
    <property type="component" value="Unassembled WGS sequence"/>
</dbReference>
<keyword evidence="7" id="KW-0175">Coiled coil</keyword>
<evidence type="ECO:0000256" key="3">
    <source>
        <dbReference type="ARBA" id="ARBA00022553"/>
    </source>
</evidence>
<protein>
    <recommendedName>
        <fullName evidence="2">histidine kinase</fullName>
        <ecNumber evidence="2">2.7.13.3</ecNumber>
    </recommendedName>
</protein>
<dbReference type="Gene3D" id="3.30.565.10">
    <property type="entry name" value="Histidine kinase-like ATPase, C-terminal domain"/>
    <property type="match status" value="1"/>
</dbReference>
<evidence type="ECO:0000256" key="4">
    <source>
        <dbReference type="ARBA" id="ARBA00022679"/>
    </source>
</evidence>
<dbReference type="PRINTS" id="PR00344">
    <property type="entry name" value="BCTRLSENSOR"/>
</dbReference>
<dbReference type="CDD" id="cd00082">
    <property type="entry name" value="HisKA"/>
    <property type="match status" value="1"/>
</dbReference>
<evidence type="ECO:0000256" key="6">
    <source>
        <dbReference type="ARBA" id="ARBA00023012"/>
    </source>
</evidence>
<dbReference type="SUPFAM" id="SSF55874">
    <property type="entry name" value="ATPase domain of HSP90 chaperone/DNA topoisomerase II/histidine kinase"/>
    <property type="match status" value="1"/>
</dbReference>
<evidence type="ECO:0000256" key="1">
    <source>
        <dbReference type="ARBA" id="ARBA00000085"/>
    </source>
</evidence>
<name>A0A4R2GBR9_9BACT</name>
<dbReference type="OrthoDB" id="9806995at2"/>
<feature type="transmembrane region" description="Helical" evidence="8">
    <location>
        <begin position="159"/>
        <end position="179"/>
    </location>
</feature>
<sequence>MVSLSDRELSTGFKEHLIELVNQKLGLKLVIGILVLLYFGWSDIYELNNIQAFYTRLLPLGLMLVLLFFVWLNRPSHAAFRKVLYNVMLASLAVMMYAKCLVHLNCDHLAAHATGTILIIFLISMEIKTTIIKSALLYFVPLIVFTWLWKMVFRAGSDQYLILVNIYPIVILGFMVNTIQQELRLKAFKSSMLLEKEKETTDKLYQQAEVRNRHLNEVNDKLTRSEDELKSVVRLRDRFLSIVAHDLRSPFTGLMGLSEVLMRDGNGFSKEEVKNYAGEIHESSNSLLSLTDNLLSWAMNQSGEIKVNPSNVEVKDSIDKVFKVLQVNTMHKSLQLVNEVEEGVFVYADPSMFSIIVRNLVCNAMKFSHPSGTITVKSEVSGERIKLSVIDEGIGISASKIRVIFSFEKNLSSQGTAEETGSGLGLVVCKEFVEKNGGDIEIESKVGKGTTVNVYLPIEKSENNNDAGEAQKRDRGLGA</sequence>
<dbReference type="EMBL" id="SLWK01000016">
    <property type="protein sequence ID" value="TCO05386.1"/>
    <property type="molecule type" value="Genomic_DNA"/>
</dbReference>
<keyword evidence="8" id="KW-0472">Membrane</keyword>
<accession>A0A4R2GBR9</accession>
<evidence type="ECO:0000313" key="11">
    <source>
        <dbReference type="Proteomes" id="UP000295221"/>
    </source>
</evidence>
<feature type="transmembrane region" description="Helical" evidence="8">
    <location>
        <begin position="53"/>
        <end position="72"/>
    </location>
</feature>
<organism evidence="10 11">
    <name type="scientific">Natronoflexus pectinivorans</name>
    <dbReference type="NCBI Taxonomy" id="682526"/>
    <lineage>
        <taxon>Bacteria</taxon>
        <taxon>Pseudomonadati</taxon>
        <taxon>Bacteroidota</taxon>
        <taxon>Bacteroidia</taxon>
        <taxon>Marinilabiliales</taxon>
        <taxon>Marinilabiliaceae</taxon>
        <taxon>Natronoflexus</taxon>
    </lineage>
</organism>
<dbReference type="InterPro" id="IPR004358">
    <property type="entry name" value="Sig_transdc_His_kin-like_C"/>
</dbReference>
<dbReference type="SUPFAM" id="SSF47384">
    <property type="entry name" value="Homodimeric domain of signal transducing histidine kinase"/>
    <property type="match status" value="1"/>
</dbReference>
<dbReference type="Pfam" id="PF02518">
    <property type="entry name" value="HATPase_c"/>
    <property type="match status" value="1"/>
</dbReference>